<keyword evidence="1" id="KW-0732">Signal</keyword>
<name>A0A853DWK9_9MICO</name>
<evidence type="ECO:0000256" key="1">
    <source>
        <dbReference type="SAM" id="SignalP"/>
    </source>
</evidence>
<organism evidence="2 3">
    <name type="scientific">Leifsonia naganoensis</name>
    <dbReference type="NCBI Taxonomy" id="150025"/>
    <lineage>
        <taxon>Bacteria</taxon>
        <taxon>Bacillati</taxon>
        <taxon>Actinomycetota</taxon>
        <taxon>Actinomycetes</taxon>
        <taxon>Micrococcales</taxon>
        <taxon>Microbacteriaceae</taxon>
        <taxon>Leifsonia</taxon>
    </lineage>
</organism>
<proteinExistence type="predicted"/>
<gene>
    <name evidence="2" type="ORF">HNR14_002531</name>
</gene>
<dbReference type="InterPro" id="IPR038468">
    <property type="entry name" value="MmpS_C"/>
</dbReference>
<feature type="chain" id="PRO_5038688828" evidence="1">
    <location>
        <begin position="29"/>
        <end position="150"/>
    </location>
</feature>
<sequence length="150" mass="15493">MSERSRIMTTVLGSCLALGLAATMSGCAGVGKQFADAWAVTYEVVVEGESTTELHDVSYLDAPGRGEDSATLPVGTVATLNAVGTPQKASWRVESQVTAGQPAEITASAPAGTRISCRILLDDEKVIASESEEAGGTITCRTTTPPFEKG</sequence>
<accession>A0A853DWK9</accession>
<keyword evidence="3" id="KW-1185">Reference proteome</keyword>
<protein>
    <submittedName>
        <fullName evidence="2">Uncharacterized protein</fullName>
    </submittedName>
</protein>
<feature type="signal peptide" evidence="1">
    <location>
        <begin position="1"/>
        <end position="28"/>
    </location>
</feature>
<dbReference type="PROSITE" id="PS51257">
    <property type="entry name" value="PROKAR_LIPOPROTEIN"/>
    <property type="match status" value="1"/>
</dbReference>
<comment type="caution">
    <text evidence="2">The sequence shown here is derived from an EMBL/GenBank/DDBJ whole genome shotgun (WGS) entry which is preliminary data.</text>
</comment>
<dbReference type="RefSeq" id="WP_179701351.1">
    <property type="nucleotide sequence ID" value="NZ_BAAAHA010000005.1"/>
</dbReference>
<dbReference type="AlphaFoldDB" id="A0A853DWK9"/>
<dbReference type="EMBL" id="JACCHJ010000001">
    <property type="protein sequence ID" value="NYK10650.1"/>
    <property type="molecule type" value="Genomic_DNA"/>
</dbReference>
<dbReference type="Proteomes" id="UP000521075">
    <property type="component" value="Unassembled WGS sequence"/>
</dbReference>
<evidence type="ECO:0000313" key="3">
    <source>
        <dbReference type="Proteomes" id="UP000521075"/>
    </source>
</evidence>
<dbReference type="Gene3D" id="2.60.40.2880">
    <property type="entry name" value="MmpS1-5, C-terminal soluble domain"/>
    <property type="match status" value="1"/>
</dbReference>
<reference evidence="2 3" key="1">
    <citation type="submission" date="2020-07" db="EMBL/GenBank/DDBJ databases">
        <title>Sequencing the genomes of 1000 actinobacteria strains.</title>
        <authorList>
            <person name="Klenk H.-P."/>
        </authorList>
    </citation>
    <scope>NUCLEOTIDE SEQUENCE [LARGE SCALE GENOMIC DNA]</scope>
    <source>
        <strain evidence="2 3">DSM 15166</strain>
    </source>
</reference>
<evidence type="ECO:0000313" key="2">
    <source>
        <dbReference type="EMBL" id="NYK10650.1"/>
    </source>
</evidence>